<keyword evidence="3" id="KW-1185">Reference proteome</keyword>
<organism evidence="2 3">
    <name type="scientific">Araneus ventricosus</name>
    <name type="common">Orbweaver spider</name>
    <name type="synonym">Epeira ventricosa</name>
    <dbReference type="NCBI Taxonomy" id="182803"/>
    <lineage>
        <taxon>Eukaryota</taxon>
        <taxon>Metazoa</taxon>
        <taxon>Ecdysozoa</taxon>
        <taxon>Arthropoda</taxon>
        <taxon>Chelicerata</taxon>
        <taxon>Arachnida</taxon>
        <taxon>Araneae</taxon>
        <taxon>Araneomorphae</taxon>
        <taxon>Entelegynae</taxon>
        <taxon>Araneoidea</taxon>
        <taxon>Araneidae</taxon>
        <taxon>Araneus</taxon>
    </lineage>
</organism>
<protein>
    <submittedName>
        <fullName evidence="2">Uncharacterized protein</fullName>
    </submittedName>
</protein>
<accession>A0A4Y2EWX2</accession>
<evidence type="ECO:0000313" key="3">
    <source>
        <dbReference type="Proteomes" id="UP000499080"/>
    </source>
</evidence>
<evidence type="ECO:0000256" key="1">
    <source>
        <dbReference type="SAM" id="MobiDB-lite"/>
    </source>
</evidence>
<dbReference type="Proteomes" id="UP000499080">
    <property type="component" value="Unassembled WGS sequence"/>
</dbReference>
<feature type="region of interest" description="Disordered" evidence="1">
    <location>
        <begin position="1"/>
        <end position="53"/>
    </location>
</feature>
<dbReference type="AlphaFoldDB" id="A0A4Y2EWX2"/>
<dbReference type="EMBL" id="BGPR01000707">
    <property type="protein sequence ID" value="GBM32405.1"/>
    <property type="molecule type" value="Genomic_DNA"/>
</dbReference>
<feature type="compositionally biased region" description="Basic and acidic residues" evidence="1">
    <location>
        <begin position="44"/>
        <end position="53"/>
    </location>
</feature>
<reference evidence="2 3" key="1">
    <citation type="journal article" date="2019" name="Sci. Rep.">
        <title>Orb-weaving spider Araneus ventricosus genome elucidates the spidroin gene catalogue.</title>
        <authorList>
            <person name="Kono N."/>
            <person name="Nakamura H."/>
            <person name="Ohtoshi R."/>
            <person name="Moran D.A.P."/>
            <person name="Shinohara A."/>
            <person name="Yoshida Y."/>
            <person name="Fujiwara M."/>
            <person name="Mori M."/>
            <person name="Tomita M."/>
            <person name="Arakawa K."/>
        </authorList>
    </citation>
    <scope>NUCLEOTIDE SEQUENCE [LARGE SCALE GENOMIC DNA]</scope>
</reference>
<evidence type="ECO:0000313" key="2">
    <source>
        <dbReference type="EMBL" id="GBM32405.1"/>
    </source>
</evidence>
<sequence length="189" mass="21429">MPRRKFSCSENYNKNRNEVRAISTRGPESKVKPKPVCSPSLAQQDDKNAQDRTYVDQKDLQPTSELASPANEYTSFITATSTPDSWITEIYYSVNRQDKIDFVKALKESHRQYLFNSVKASPSKLQEWEEIFKTQTDNYKGINDSNHLSRTLESKFISSNINSKTGIPIGSIRYPGIKESSFSDSNIGG</sequence>
<gene>
    <name evidence="2" type="ORF">AVEN_239796_1</name>
</gene>
<name>A0A4Y2EWX2_ARAVE</name>
<comment type="caution">
    <text evidence="2">The sequence shown here is derived from an EMBL/GenBank/DDBJ whole genome shotgun (WGS) entry which is preliminary data.</text>
</comment>
<proteinExistence type="predicted"/>